<dbReference type="AlphaFoldDB" id="A0A835R9C2"/>
<dbReference type="PANTHER" id="PTHR47711:SF2">
    <property type="entry name" value="PROTEIN PLASTID TRANSCRIPTIONALLY ACTIVE 16, CHLOROPLASTIC"/>
    <property type="match status" value="1"/>
</dbReference>
<feature type="domain" description="NAD(P)-binding" evidence="2">
    <location>
        <begin position="107"/>
        <end position="325"/>
    </location>
</feature>
<name>A0A835R9C2_VANPL</name>
<dbReference type="SUPFAM" id="SSF51735">
    <property type="entry name" value="NAD(P)-binding Rossmann-fold domains"/>
    <property type="match status" value="1"/>
</dbReference>
<feature type="region of interest" description="Disordered" evidence="1">
    <location>
        <begin position="32"/>
        <end position="61"/>
    </location>
</feature>
<feature type="compositionally biased region" description="Low complexity" evidence="1">
    <location>
        <begin position="487"/>
        <end position="498"/>
    </location>
</feature>
<protein>
    <recommendedName>
        <fullName evidence="2">NAD(P)-binding domain-containing protein</fullName>
    </recommendedName>
</protein>
<gene>
    <name evidence="3" type="ORF">HPP92_012610</name>
</gene>
<dbReference type="EMBL" id="JADCNL010000005">
    <property type="protein sequence ID" value="KAG0481752.1"/>
    <property type="molecule type" value="Genomic_DNA"/>
</dbReference>
<keyword evidence="4" id="KW-1185">Reference proteome</keyword>
<dbReference type="InterPro" id="IPR036291">
    <property type="entry name" value="NAD(P)-bd_dom_sf"/>
</dbReference>
<evidence type="ECO:0000313" key="3">
    <source>
        <dbReference type="EMBL" id="KAG0481752.1"/>
    </source>
</evidence>
<dbReference type="Proteomes" id="UP000636800">
    <property type="component" value="Chromosome 5"/>
</dbReference>
<dbReference type="OrthoDB" id="1924787at2759"/>
<feature type="region of interest" description="Disordered" evidence="1">
    <location>
        <begin position="481"/>
        <end position="518"/>
    </location>
</feature>
<evidence type="ECO:0000256" key="1">
    <source>
        <dbReference type="SAM" id="MobiDB-lite"/>
    </source>
</evidence>
<accession>A0A835R9C2</accession>
<evidence type="ECO:0000313" key="4">
    <source>
        <dbReference type="Proteomes" id="UP000636800"/>
    </source>
</evidence>
<sequence length="518" mass="54787">MDLAITSNSFRLASCPPSKFNSRSSRKLSAVSFAKQQGSPFSFGKRSRTAETENADASPTDKPNSFFFDLGKLSVPKSSLVPAVAPSSTSLFAVPRRKDPNNVFVAGATGQSGARIVLALLRMGFNVRAGVPDITAAQELARLAAAYRAISPEESRRLNAVESTFADSQSIAKAIGPAAKVVVTVGPGENGPTGEVSTEDALRVVQAAGLAAVGNVAVVYNLQSGGPFSGASTYNVLDGITSFFSNLFAQVAPPPTLAEVISRLVETDIAYTVVKAKLTDDYAPESSYSIVLESESNSGAASRLINDSKVAKSQIAKLVADVFSNTAVAENKVVEVSTSVSASPKPLSELLSAIPEDGRRKAYAEALAKAKAEEEVLALDKARVAVEDAKKLEEEAKLSKKEALVVNLAKQAQARAEATGSSLKDFLSIGKGFGGDFSWEKVSSQIANAVSQRSADEIPKEQISTIIGQTKARNLPPRKAVVKNKNQRQSSNQSRFQQPHNHNSAMCLEDFSSKKPSM</sequence>
<reference evidence="3 4" key="1">
    <citation type="journal article" date="2020" name="Nat. Food">
        <title>A phased Vanilla planifolia genome enables genetic improvement of flavour and production.</title>
        <authorList>
            <person name="Hasing T."/>
            <person name="Tang H."/>
            <person name="Brym M."/>
            <person name="Khazi F."/>
            <person name="Huang T."/>
            <person name="Chambers A.H."/>
        </authorList>
    </citation>
    <scope>NUCLEOTIDE SEQUENCE [LARGE SCALE GENOMIC DNA]</scope>
    <source>
        <tissue evidence="3">Leaf</tissue>
    </source>
</reference>
<dbReference type="PANTHER" id="PTHR47711">
    <property type="entry name" value="PROTEIN PLASTID TRANSCRIPTIONALLY ACTIVE 16, CHLOROPLASTIC"/>
    <property type="match status" value="1"/>
</dbReference>
<dbReference type="Gene3D" id="3.40.50.720">
    <property type="entry name" value="NAD(P)-binding Rossmann-like Domain"/>
    <property type="match status" value="1"/>
</dbReference>
<organism evidence="3 4">
    <name type="scientific">Vanilla planifolia</name>
    <name type="common">Vanilla</name>
    <dbReference type="NCBI Taxonomy" id="51239"/>
    <lineage>
        <taxon>Eukaryota</taxon>
        <taxon>Viridiplantae</taxon>
        <taxon>Streptophyta</taxon>
        <taxon>Embryophyta</taxon>
        <taxon>Tracheophyta</taxon>
        <taxon>Spermatophyta</taxon>
        <taxon>Magnoliopsida</taxon>
        <taxon>Liliopsida</taxon>
        <taxon>Asparagales</taxon>
        <taxon>Orchidaceae</taxon>
        <taxon>Vanilloideae</taxon>
        <taxon>Vanilleae</taxon>
        <taxon>Vanilla</taxon>
    </lineage>
</organism>
<proteinExistence type="predicted"/>
<evidence type="ECO:0000259" key="2">
    <source>
        <dbReference type="Pfam" id="PF13460"/>
    </source>
</evidence>
<comment type="caution">
    <text evidence="3">The sequence shown here is derived from an EMBL/GenBank/DDBJ whole genome shotgun (WGS) entry which is preliminary data.</text>
</comment>
<dbReference type="Pfam" id="PF13460">
    <property type="entry name" value="NAD_binding_10"/>
    <property type="match status" value="1"/>
</dbReference>
<dbReference type="InterPro" id="IPR016040">
    <property type="entry name" value="NAD(P)-bd_dom"/>
</dbReference>